<sequence length="111" mass="12427">AIPAKREMEASSDVVIERMPSIEREPRTLSPQQLQYAREAALYVLNTKTLEEAVSIFTEGLQPVISLHCNGKRTVNVDDETEESDQVAAMMHTRLSCPLLGRERDIVSAPF</sequence>
<dbReference type="AlphaFoldDB" id="A0A1D1Y5N4"/>
<protein>
    <submittedName>
        <fullName evidence="1">Uncharacterized protein</fullName>
    </submittedName>
</protein>
<name>A0A1D1Y5N4_9ARAE</name>
<evidence type="ECO:0000313" key="1">
    <source>
        <dbReference type="EMBL" id="JAT49918.1"/>
    </source>
</evidence>
<gene>
    <name evidence="1" type="ORF">g.124987</name>
</gene>
<reference evidence="1" key="1">
    <citation type="submission" date="2015-07" db="EMBL/GenBank/DDBJ databases">
        <title>Transcriptome Assembly of Anthurium amnicola.</title>
        <authorList>
            <person name="Suzuki J."/>
        </authorList>
    </citation>
    <scope>NUCLEOTIDE SEQUENCE</scope>
</reference>
<dbReference type="PANTHER" id="PTHR34808:SF2">
    <property type="entry name" value="EXPRESSED PROTEIN"/>
    <property type="match status" value="1"/>
</dbReference>
<dbReference type="PANTHER" id="PTHR34808">
    <property type="entry name" value="EXPRESSED PROTEIN"/>
    <property type="match status" value="1"/>
</dbReference>
<proteinExistence type="predicted"/>
<feature type="non-terminal residue" evidence="1">
    <location>
        <position position="1"/>
    </location>
</feature>
<organism evidence="1">
    <name type="scientific">Anthurium amnicola</name>
    <dbReference type="NCBI Taxonomy" id="1678845"/>
    <lineage>
        <taxon>Eukaryota</taxon>
        <taxon>Viridiplantae</taxon>
        <taxon>Streptophyta</taxon>
        <taxon>Embryophyta</taxon>
        <taxon>Tracheophyta</taxon>
        <taxon>Spermatophyta</taxon>
        <taxon>Magnoliopsida</taxon>
        <taxon>Liliopsida</taxon>
        <taxon>Araceae</taxon>
        <taxon>Pothoideae</taxon>
        <taxon>Potheae</taxon>
        <taxon>Anthurium</taxon>
    </lineage>
</organism>
<dbReference type="EMBL" id="GDJX01018018">
    <property type="protein sequence ID" value="JAT49918.1"/>
    <property type="molecule type" value="Transcribed_RNA"/>
</dbReference>
<accession>A0A1D1Y5N4</accession>